<evidence type="ECO:0000256" key="2">
    <source>
        <dbReference type="ARBA" id="ARBA00010763"/>
    </source>
</evidence>
<dbReference type="InterPro" id="IPR001453">
    <property type="entry name" value="MoaB/Mog_dom"/>
</dbReference>
<organism evidence="6 7">
    <name type="scientific">Campylobacter aviculae</name>
    <dbReference type="NCBI Taxonomy" id="2510190"/>
    <lineage>
        <taxon>Bacteria</taxon>
        <taxon>Pseudomonadati</taxon>
        <taxon>Campylobacterota</taxon>
        <taxon>Epsilonproteobacteria</taxon>
        <taxon>Campylobacterales</taxon>
        <taxon>Campylobacteraceae</taxon>
        <taxon>Campylobacter</taxon>
    </lineage>
</organism>
<keyword evidence="4" id="KW-0479">Metal-binding</keyword>
<dbReference type="InterPro" id="IPR038987">
    <property type="entry name" value="MoeA-like"/>
</dbReference>
<dbReference type="InterPro" id="IPR005110">
    <property type="entry name" value="MoeA_linker/N"/>
</dbReference>
<dbReference type="InterPro" id="IPR036425">
    <property type="entry name" value="MoaB/Mog-like_dom_sf"/>
</dbReference>
<dbReference type="InterPro" id="IPR036135">
    <property type="entry name" value="MoeA_linker/N_sf"/>
</dbReference>
<dbReference type="SUPFAM" id="SSF63867">
    <property type="entry name" value="MoeA C-terminal domain-like"/>
    <property type="match status" value="1"/>
</dbReference>
<keyword evidence="4" id="KW-0501">Molybdenum cofactor biosynthesis</keyword>
<evidence type="ECO:0000256" key="1">
    <source>
        <dbReference type="ARBA" id="ARBA00002901"/>
    </source>
</evidence>
<dbReference type="InterPro" id="IPR036688">
    <property type="entry name" value="MoeA_C_domain_IV_sf"/>
</dbReference>
<dbReference type="SUPFAM" id="SSF53218">
    <property type="entry name" value="Molybdenum cofactor biosynthesis proteins"/>
    <property type="match status" value="1"/>
</dbReference>
<dbReference type="GO" id="GO:0061599">
    <property type="term" value="F:molybdopterin molybdotransferase activity"/>
    <property type="evidence" value="ECO:0007669"/>
    <property type="project" value="UniProtKB-UniRule"/>
</dbReference>
<dbReference type="RefSeq" id="WP_137622831.1">
    <property type="nucleotide sequence ID" value="NZ_NXMA01000015.1"/>
</dbReference>
<dbReference type="SMART" id="SM00852">
    <property type="entry name" value="MoCF_biosynth"/>
    <property type="match status" value="1"/>
</dbReference>
<dbReference type="AlphaFoldDB" id="A0A4U7BJN1"/>
<sequence>MKNLFETLKDLENEITPLDEFEIINLENAKDRILAEDLYAQKNLPSFDNAALDGYAFNYADLKESLNIKGVIFAGDNKTYEIGKNECYKIMTGAKMPKNADTILMIEDEFLENNKLIIKKIPKQFNARRLKGEELKQGEFLLKKGTKLNSKHIALLASQGIYKIQVIRKIRIGIFSSGNELKEPWQTCNEENIYNANALPLMTMLDSCEINYLGIIKDDFNIIKSALSKTNFDLLITSGGASVGEADFLEKAFDELGYKAIFKGVKARPARPSKLYKKDKNLALILPGNPMAAYLSCFIFGKKIIHLLSNALEKPLKISAKMGTDLKIKKGRNNFILGDLENEFFIPFNENKFGSGMILPLIKSEFLLISDENVENYTKGEQIWLLKL</sequence>
<evidence type="ECO:0000313" key="6">
    <source>
        <dbReference type="EMBL" id="TKX30631.1"/>
    </source>
</evidence>
<evidence type="ECO:0000256" key="3">
    <source>
        <dbReference type="ARBA" id="ARBA00047317"/>
    </source>
</evidence>
<feature type="domain" description="MoaB/Mog" evidence="5">
    <location>
        <begin position="173"/>
        <end position="307"/>
    </location>
</feature>
<protein>
    <recommendedName>
        <fullName evidence="4">Molybdopterin molybdenumtransferase</fullName>
        <ecNumber evidence="4">2.10.1.1</ecNumber>
    </recommendedName>
</protein>
<dbReference type="Pfam" id="PF00994">
    <property type="entry name" value="MoCF_biosynth"/>
    <property type="match status" value="1"/>
</dbReference>
<evidence type="ECO:0000259" key="5">
    <source>
        <dbReference type="SMART" id="SM00852"/>
    </source>
</evidence>
<evidence type="ECO:0000256" key="4">
    <source>
        <dbReference type="RuleBase" id="RU365090"/>
    </source>
</evidence>
<evidence type="ECO:0000313" key="7">
    <source>
        <dbReference type="Proteomes" id="UP000310353"/>
    </source>
</evidence>
<dbReference type="Gene3D" id="3.40.980.10">
    <property type="entry name" value="MoaB/Mog-like domain"/>
    <property type="match status" value="1"/>
</dbReference>
<keyword evidence="4" id="KW-0500">Molybdenum</keyword>
<name>A0A4U7BJN1_9BACT</name>
<gene>
    <name evidence="6" type="ORF">CQA76_07765</name>
</gene>
<comment type="similarity">
    <text evidence="2 4">Belongs to the MoeA family.</text>
</comment>
<dbReference type="SUPFAM" id="SSF63882">
    <property type="entry name" value="MoeA N-terminal region -like"/>
    <property type="match status" value="1"/>
</dbReference>
<keyword evidence="7" id="KW-1185">Reference proteome</keyword>
<dbReference type="Gene3D" id="2.170.190.11">
    <property type="entry name" value="Molybdopterin biosynthesis moea protein, domain 3"/>
    <property type="match status" value="1"/>
</dbReference>
<dbReference type="UniPathway" id="UPA00344"/>
<dbReference type="Pfam" id="PF03453">
    <property type="entry name" value="MoeA_N"/>
    <property type="match status" value="1"/>
</dbReference>
<dbReference type="EC" id="2.10.1.1" evidence="4"/>
<dbReference type="GO" id="GO:0005829">
    <property type="term" value="C:cytosol"/>
    <property type="evidence" value="ECO:0007669"/>
    <property type="project" value="TreeGrafter"/>
</dbReference>
<accession>A0A4U7BJN1</accession>
<dbReference type="GO" id="GO:0006777">
    <property type="term" value="P:Mo-molybdopterin cofactor biosynthetic process"/>
    <property type="evidence" value="ECO:0007669"/>
    <property type="project" value="UniProtKB-UniRule"/>
</dbReference>
<keyword evidence="4 6" id="KW-0808">Transferase</keyword>
<dbReference type="Proteomes" id="UP000310353">
    <property type="component" value="Unassembled WGS sequence"/>
</dbReference>
<reference evidence="6 7" key="1">
    <citation type="submission" date="2018-05" db="EMBL/GenBank/DDBJ databases">
        <title>Novel Campyloabacter and Helicobacter Species and Strains.</title>
        <authorList>
            <person name="Mannion A.J."/>
            <person name="Shen Z."/>
            <person name="Fox J.G."/>
        </authorList>
    </citation>
    <scope>NUCLEOTIDE SEQUENCE [LARGE SCALE GENOMIC DNA]</scope>
    <source>
        <strain evidence="7">MIT17-670</strain>
    </source>
</reference>
<comment type="caution">
    <text evidence="6">The sequence shown here is derived from an EMBL/GenBank/DDBJ whole genome shotgun (WGS) entry which is preliminary data.</text>
</comment>
<comment type="catalytic activity">
    <reaction evidence="3">
        <text>adenylyl-molybdopterin + molybdate = Mo-molybdopterin + AMP + H(+)</text>
        <dbReference type="Rhea" id="RHEA:35047"/>
        <dbReference type="ChEBI" id="CHEBI:15378"/>
        <dbReference type="ChEBI" id="CHEBI:36264"/>
        <dbReference type="ChEBI" id="CHEBI:62727"/>
        <dbReference type="ChEBI" id="CHEBI:71302"/>
        <dbReference type="ChEBI" id="CHEBI:456215"/>
        <dbReference type="EC" id="2.10.1.1"/>
    </reaction>
</comment>
<comment type="function">
    <text evidence="1 4">Catalyzes the insertion of molybdate into adenylated molybdopterin with the concomitant release of AMP.</text>
</comment>
<dbReference type="PANTHER" id="PTHR10192">
    <property type="entry name" value="MOLYBDOPTERIN BIOSYNTHESIS PROTEIN"/>
    <property type="match status" value="1"/>
</dbReference>
<dbReference type="Gene3D" id="2.40.340.10">
    <property type="entry name" value="MoeA, C-terminal, domain IV"/>
    <property type="match status" value="1"/>
</dbReference>
<dbReference type="OrthoDB" id="9804758at2"/>
<dbReference type="CDD" id="cd00887">
    <property type="entry name" value="MoeA"/>
    <property type="match status" value="1"/>
</dbReference>
<dbReference type="EMBL" id="NXMA01000015">
    <property type="protein sequence ID" value="TKX30631.1"/>
    <property type="molecule type" value="Genomic_DNA"/>
</dbReference>
<comment type="pathway">
    <text evidence="4">Cofactor biosynthesis; molybdopterin biosynthesis.</text>
</comment>
<comment type="cofactor">
    <cofactor evidence="4">
        <name>Mg(2+)</name>
        <dbReference type="ChEBI" id="CHEBI:18420"/>
    </cofactor>
</comment>
<dbReference type="Gene3D" id="3.90.105.10">
    <property type="entry name" value="Molybdopterin biosynthesis moea protein, domain 2"/>
    <property type="match status" value="1"/>
</dbReference>
<keyword evidence="4" id="KW-0460">Magnesium</keyword>
<proteinExistence type="inferred from homology"/>
<dbReference type="GO" id="GO:0046872">
    <property type="term" value="F:metal ion binding"/>
    <property type="evidence" value="ECO:0007669"/>
    <property type="project" value="UniProtKB-UniRule"/>
</dbReference>
<dbReference type="PANTHER" id="PTHR10192:SF5">
    <property type="entry name" value="GEPHYRIN"/>
    <property type="match status" value="1"/>
</dbReference>